<gene>
    <name evidence="3" type="ORF">NP493_1391g00000</name>
    <name evidence="2" type="ORF">NP493_1391g00012</name>
</gene>
<evidence type="ECO:0000313" key="2">
    <source>
        <dbReference type="EMBL" id="KAK2164907.1"/>
    </source>
</evidence>
<protein>
    <submittedName>
        <fullName evidence="2">Uncharacterized protein</fullName>
    </submittedName>
</protein>
<evidence type="ECO:0000256" key="1">
    <source>
        <dbReference type="SAM" id="MobiDB-lite"/>
    </source>
</evidence>
<dbReference type="AlphaFoldDB" id="A0AAD9K4Y7"/>
<accession>A0AAD9K4Y7</accession>
<dbReference type="EMBL" id="JAODUO010001389">
    <property type="protein sequence ID" value="KAK2164907.1"/>
    <property type="molecule type" value="Genomic_DNA"/>
</dbReference>
<dbReference type="Proteomes" id="UP001209878">
    <property type="component" value="Unassembled WGS sequence"/>
</dbReference>
<feature type="compositionally biased region" description="Polar residues" evidence="1">
    <location>
        <begin position="168"/>
        <end position="181"/>
    </location>
</feature>
<feature type="region of interest" description="Disordered" evidence="1">
    <location>
        <begin position="122"/>
        <end position="226"/>
    </location>
</feature>
<sequence length="226" mass="24656">MNLQGEGYKSYYDDEAEGVAYSPKSRHLAMYNDIPAEAEDSTTPQENPFTGTDNAAYRSSITPRFMQGGVRGSCTYTTRSSNSSGLRCSQISDTSMVCRMAEVHQMDCDTSVAPTDEMDDVLDGQMVNDSEPSLAGSTDREIGSTQRLVSSPRARATSRPNSRPNSRDSVATKCSSRSSNATRKDGCSTFGDPQQHPTSRRQQQPDNTYMNARPPAGGRPGITVYY</sequence>
<dbReference type="EMBL" id="JAODUO010001389">
    <property type="protein sequence ID" value="KAK2164908.1"/>
    <property type="molecule type" value="Genomic_DNA"/>
</dbReference>
<organism evidence="2 4">
    <name type="scientific">Ridgeia piscesae</name>
    <name type="common">Tubeworm</name>
    <dbReference type="NCBI Taxonomy" id="27915"/>
    <lineage>
        <taxon>Eukaryota</taxon>
        <taxon>Metazoa</taxon>
        <taxon>Spiralia</taxon>
        <taxon>Lophotrochozoa</taxon>
        <taxon>Annelida</taxon>
        <taxon>Polychaeta</taxon>
        <taxon>Sedentaria</taxon>
        <taxon>Canalipalpata</taxon>
        <taxon>Sabellida</taxon>
        <taxon>Siboglinidae</taxon>
        <taxon>Ridgeia</taxon>
    </lineage>
</organism>
<proteinExistence type="predicted"/>
<keyword evidence="4" id="KW-1185">Reference proteome</keyword>
<evidence type="ECO:0000313" key="3">
    <source>
        <dbReference type="EMBL" id="KAK2164908.1"/>
    </source>
</evidence>
<reference evidence="2" key="1">
    <citation type="journal article" date="2023" name="Mol. Biol. Evol.">
        <title>Third-Generation Sequencing Reveals the Adaptive Role of the Epigenome in Three Deep-Sea Polychaetes.</title>
        <authorList>
            <person name="Perez M."/>
            <person name="Aroh O."/>
            <person name="Sun Y."/>
            <person name="Lan Y."/>
            <person name="Juniper S.K."/>
            <person name="Young C.R."/>
            <person name="Angers B."/>
            <person name="Qian P.Y."/>
        </authorList>
    </citation>
    <scope>NUCLEOTIDE SEQUENCE</scope>
    <source>
        <strain evidence="2">R07B-5</strain>
    </source>
</reference>
<evidence type="ECO:0000313" key="4">
    <source>
        <dbReference type="Proteomes" id="UP001209878"/>
    </source>
</evidence>
<name>A0AAD9K4Y7_RIDPI</name>
<comment type="caution">
    <text evidence="2">The sequence shown here is derived from an EMBL/GenBank/DDBJ whole genome shotgun (WGS) entry which is preliminary data.</text>
</comment>
<feature type="compositionally biased region" description="Polar residues" evidence="1">
    <location>
        <begin position="191"/>
        <end position="210"/>
    </location>
</feature>